<dbReference type="PANTHER" id="PTHR43884:SF12">
    <property type="entry name" value="ISOVALERYL-COA DEHYDROGENASE, MITOCHONDRIAL-RELATED"/>
    <property type="match status" value="1"/>
</dbReference>
<dbReference type="Gene3D" id="1.10.540.10">
    <property type="entry name" value="Acyl-CoA dehydrogenase/oxidase, N-terminal domain"/>
    <property type="match status" value="1"/>
</dbReference>
<dbReference type="Proteomes" id="UP000261739">
    <property type="component" value="Unassembled WGS sequence"/>
</dbReference>
<dbReference type="GO" id="GO:0003995">
    <property type="term" value="F:acyl-CoA dehydrogenase activity"/>
    <property type="evidence" value="ECO:0007669"/>
    <property type="project" value="TreeGrafter"/>
</dbReference>
<evidence type="ECO:0000259" key="2">
    <source>
        <dbReference type="Pfam" id="PF02771"/>
    </source>
</evidence>
<dbReference type="AlphaFoldDB" id="A0A3D4SYQ0"/>
<reference evidence="3 4" key="1">
    <citation type="journal article" date="2018" name="Nat. Biotechnol.">
        <title>A standardized bacterial taxonomy based on genome phylogeny substantially revises the tree of life.</title>
        <authorList>
            <person name="Parks D.H."/>
            <person name="Chuvochina M."/>
            <person name="Waite D.W."/>
            <person name="Rinke C."/>
            <person name="Skarshewski A."/>
            <person name="Chaumeil P.A."/>
            <person name="Hugenholtz P."/>
        </authorList>
    </citation>
    <scope>NUCLEOTIDE SEQUENCE [LARGE SCALE GENOMIC DNA]</scope>
    <source>
        <strain evidence="3">UBA11247</strain>
    </source>
</reference>
<name>A0A3D4SYQ0_9CORY</name>
<sequence>REFAEEQLRPVAHDANEAAETSQEVLDNAAELGISLISIPEEYEGLAAESSATTGALVAEALAFGDMGQALAILAPAGVANTITNYGDDAQQKTYLPEFA</sequence>
<comment type="caution">
    <text evidence="3">The sequence shown here is derived from an EMBL/GenBank/DDBJ whole genome shotgun (WGS) entry which is preliminary data.</text>
</comment>
<feature type="region of interest" description="Disordered" evidence="1">
    <location>
        <begin position="1"/>
        <end position="23"/>
    </location>
</feature>
<evidence type="ECO:0000313" key="4">
    <source>
        <dbReference type="Proteomes" id="UP000261739"/>
    </source>
</evidence>
<dbReference type="PANTHER" id="PTHR43884">
    <property type="entry name" value="ACYL-COA DEHYDROGENASE"/>
    <property type="match status" value="1"/>
</dbReference>
<evidence type="ECO:0000313" key="3">
    <source>
        <dbReference type="EMBL" id="HCT14418.1"/>
    </source>
</evidence>
<dbReference type="Pfam" id="PF02771">
    <property type="entry name" value="Acyl-CoA_dh_N"/>
    <property type="match status" value="1"/>
</dbReference>
<dbReference type="InterPro" id="IPR013786">
    <property type="entry name" value="AcylCoA_DH/ox_N"/>
</dbReference>
<dbReference type="GO" id="GO:0050660">
    <property type="term" value="F:flavin adenine dinucleotide binding"/>
    <property type="evidence" value="ECO:0007669"/>
    <property type="project" value="InterPro"/>
</dbReference>
<feature type="non-terminal residue" evidence="3">
    <location>
        <position position="100"/>
    </location>
</feature>
<dbReference type="InterPro" id="IPR009100">
    <property type="entry name" value="AcylCoA_DH/oxidase_NM_dom_sf"/>
</dbReference>
<organism evidence="3 4">
    <name type="scientific">Corynebacterium nuruki</name>
    <dbReference type="NCBI Taxonomy" id="1032851"/>
    <lineage>
        <taxon>Bacteria</taxon>
        <taxon>Bacillati</taxon>
        <taxon>Actinomycetota</taxon>
        <taxon>Actinomycetes</taxon>
        <taxon>Mycobacteriales</taxon>
        <taxon>Corynebacteriaceae</taxon>
        <taxon>Corynebacterium</taxon>
    </lineage>
</organism>
<dbReference type="EMBL" id="DQID01000171">
    <property type="protein sequence ID" value="HCT14418.1"/>
    <property type="molecule type" value="Genomic_DNA"/>
</dbReference>
<dbReference type="SUPFAM" id="SSF56645">
    <property type="entry name" value="Acyl-CoA dehydrogenase NM domain-like"/>
    <property type="match status" value="1"/>
</dbReference>
<protein>
    <submittedName>
        <fullName evidence="3">Butyryl-CoA dehydrogenase</fullName>
    </submittedName>
</protein>
<evidence type="ECO:0000256" key="1">
    <source>
        <dbReference type="SAM" id="MobiDB-lite"/>
    </source>
</evidence>
<feature type="domain" description="Acyl-CoA dehydrogenase/oxidase N-terminal" evidence="2">
    <location>
        <begin position="1"/>
        <end position="100"/>
    </location>
</feature>
<dbReference type="InterPro" id="IPR037069">
    <property type="entry name" value="AcylCoA_DH/ox_N_sf"/>
</dbReference>
<feature type="compositionally biased region" description="Basic and acidic residues" evidence="1">
    <location>
        <begin position="1"/>
        <end position="16"/>
    </location>
</feature>
<proteinExistence type="predicted"/>
<feature type="non-terminal residue" evidence="3">
    <location>
        <position position="1"/>
    </location>
</feature>
<accession>A0A3D4SYQ0</accession>
<gene>
    <name evidence="3" type="ORF">DIW82_06410</name>
</gene>